<feature type="region of interest" description="Disordered" evidence="1">
    <location>
        <begin position="1"/>
        <end position="22"/>
    </location>
</feature>
<dbReference type="Proteomes" id="UP000785679">
    <property type="component" value="Unassembled WGS sequence"/>
</dbReference>
<dbReference type="AlphaFoldDB" id="A0A8J8T3R9"/>
<gene>
    <name evidence="2" type="ORF">FGO68_gene10274</name>
</gene>
<keyword evidence="3" id="KW-1185">Reference proteome</keyword>
<proteinExistence type="predicted"/>
<protein>
    <submittedName>
        <fullName evidence="2">Uncharacterized protein</fullName>
    </submittedName>
</protein>
<feature type="compositionally biased region" description="Basic and acidic residues" evidence="1">
    <location>
        <begin position="368"/>
        <end position="383"/>
    </location>
</feature>
<name>A0A8J8T3R9_HALGN</name>
<evidence type="ECO:0000313" key="3">
    <source>
        <dbReference type="Proteomes" id="UP000785679"/>
    </source>
</evidence>
<feature type="compositionally biased region" description="Basic and acidic residues" evidence="1">
    <location>
        <begin position="493"/>
        <end position="506"/>
    </location>
</feature>
<evidence type="ECO:0000313" key="2">
    <source>
        <dbReference type="EMBL" id="TNV80373.1"/>
    </source>
</evidence>
<sequence length="530" mass="60335">MSRPTELQFRSPKQKTPDFYLSSVTTDGSRLLESRSKNSLKPYLNQNDYDMEVITENMMLTASKAGDPLSSFKRVIQTSQERKASFQTSQPRFPQYDQWAKKTSMFLGPGVYDDHEKYRRLTQAPCTAVYRQSHLGKHTSGQDGYQIVGSNCLMYEPSFDKSKEARTEQQQSATSNFSMKAVFNQQNLAHLKQNFTLTRNGLLRQGNLTSANPGIANAYAPSRYPMIIKPNGLSASRRRRVEDYGMLTGGIQRQSDAANFEQECKTSEGCELAVVPVEQKDNRPSTSYSYSRRGLSTQSQSRNHTKTNFNQAVQSQGSNIQESQSRNTNYYTPLDSNLKSLKGHEIKNIGLGAASMDNLPLEYQNYHQPRENESLQRSQRDTDPLISGSFPSGLGMLNNRQQVQSQQNLRRPFTVQSKRTHSQTKRIAIIPDLKKSFGMLQAYGEYNRFVIISKQFIKRHKVAPGFVQKQRKSKSGKGRKSAKLDDNMQIARGRFEHSPSADKKYEEMNRILNEKLSNQRTTSLNDDEQL</sequence>
<reference evidence="2" key="1">
    <citation type="submission" date="2019-06" db="EMBL/GenBank/DDBJ databases">
        <authorList>
            <person name="Zheng W."/>
        </authorList>
    </citation>
    <scope>NUCLEOTIDE SEQUENCE</scope>
    <source>
        <strain evidence="2">QDHG01</strain>
    </source>
</reference>
<organism evidence="2 3">
    <name type="scientific">Halteria grandinella</name>
    <dbReference type="NCBI Taxonomy" id="5974"/>
    <lineage>
        <taxon>Eukaryota</taxon>
        <taxon>Sar</taxon>
        <taxon>Alveolata</taxon>
        <taxon>Ciliophora</taxon>
        <taxon>Intramacronucleata</taxon>
        <taxon>Spirotrichea</taxon>
        <taxon>Stichotrichia</taxon>
        <taxon>Sporadotrichida</taxon>
        <taxon>Halteriidae</taxon>
        <taxon>Halteria</taxon>
    </lineage>
</organism>
<feature type="compositionally biased region" description="Polar residues" evidence="1">
    <location>
        <begin position="284"/>
        <end position="304"/>
    </location>
</feature>
<feature type="region of interest" description="Disordered" evidence="1">
    <location>
        <begin position="276"/>
        <end position="304"/>
    </location>
</feature>
<feature type="region of interest" description="Disordered" evidence="1">
    <location>
        <begin position="368"/>
        <end position="393"/>
    </location>
</feature>
<feature type="region of interest" description="Disordered" evidence="1">
    <location>
        <begin position="312"/>
        <end position="331"/>
    </location>
</feature>
<comment type="caution">
    <text evidence="2">The sequence shown here is derived from an EMBL/GenBank/DDBJ whole genome shotgun (WGS) entry which is preliminary data.</text>
</comment>
<dbReference type="EMBL" id="RRYP01007590">
    <property type="protein sequence ID" value="TNV80373.1"/>
    <property type="molecule type" value="Genomic_DNA"/>
</dbReference>
<feature type="compositionally biased region" description="Basic residues" evidence="1">
    <location>
        <begin position="469"/>
        <end position="481"/>
    </location>
</feature>
<evidence type="ECO:0000256" key="1">
    <source>
        <dbReference type="SAM" id="MobiDB-lite"/>
    </source>
</evidence>
<feature type="region of interest" description="Disordered" evidence="1">
    <location>
        <begin position="465"/>
        <end position="506"/>
    </location>
</feature>
<accession>A0A8J8T3R9</accession>